<dbReference type="Proteomes" id="UP001056120">
    <property type="component" value="Linkage Group LG17"/>
</dbReference>
<dbReference type="EMBL" id="CM042034">
    <property type="protein sequence ID" value="KAI3762462.1"/>
    <property type="molecule type" value="Genomic_DNA"/>
</dbReference>
<reference evidence="2" key="1">
    <citation type="journal article" date="2022" name="Mol. Ecol. Resour.">
        <title>The genomes of chicory, endive, great burdock and yacon provide insights into Asteraceae palaeo-polyploidization history and plant inulin production.</title>
        <authorList>
            <person name="Fan W."/>
            <person name="Wang S."/>
            <person name="Wang H."/>
            <person name="Wang A."/>
            <person name="Jiang F."/>
            <person name="Liu H."/>
            <person name="Zhao H."/>
            <person name="Xu D."/>
            <person name="Zhang Y."/>
        </authorList>
    </citation>
    <scope>NUCLEOTIDE SEQUENCE [LARGE SCALE GENOMIC DNA]</scope>
    <source>
        <strain evidence="2">cv. Yunnan</strain>
    </source>
</reference>
<proteinExistence type="predicted"/>
<gene>
    <name evidence="1" type="ORF">L1987_52892</name>
</gene>
<evidence type="ECO:0000313" key="2">
    <source>
        <dbReference type="Proteomes" id="UP001056120"/>
    </source>
</evidence>
<reference evidence="1 2" key="2">
    <citation type="journal article" date="2022" name="Mol. Ecol. Resour.">
        <title>The genomes of chicory, endive, great burdock and yacon provide insights into Asteraceae paleo-polyploidization history and plant inulin production.</title>
        <authorList>
            <person name="Fan W."/>
            <person name="Wang S."/>
            <person name="Wang H."/>
            <person name="Wang A."/>
            <person name="Jiang F."/>
            <person name="Liu H."/>
            <person name="Zhao H."/>
            <person name="Xu D."/>
            <person name="Zhang Y."/>
        </authorList>
    </citation>
    <scope>NUCLEOTIDE SEQUENCE [LARGE SCALE GENOMIC DNA]</scope>
    <source>
        <strain evidence="2">cv. Yunnan</strain>
        <tissue evidence="1">Leaves</tissue>
    </source>
</reference>
<sequence>MSQSQYADIHKALVNYGENLFNMFPDENYGGHSNEQYPLEQASMYQSFEVRNHNRYIASILEDENYGLAGQSDSSRRDDAMKQVAKDESEHSGNASGSLGSAGSARSAGTAGNALIAGSAKATPPMAQASSSNSRQAVVDDVESEESKELSKTVSPENKGISESRIAQLPTSKYKSGLFSMCKKKEM</sequence>
<keyword evidence="2" id="KW-1185">Reference proteome</keyword>
<name>A0ACB9EVL1_9ASTR</name>
<evidence type="ECO:0000313" key="1">
    <source>
        <dbReference type="EMBL" id="KAI3762462.1"/>
    </source>
</evidence>
<comment type="caution">
    <text evidence="1">The sequence shown here is derived from an EMBL/GenBank/DDBJ whole genome shotgun (WGS) entry which is preliminary data.</text>
</comment>
<protein>
    <submittedName>
        <fullName evidence="1">Uncharacterized protein</fullName>
    </submittedName>
</protein>
<accession>A0ACB9EVL1</accession>
<organism evidence="1 2">
    <name type="scientific">Smallanthus sonchifolius</name>
    <dbReference type="NCBI Taxonomy" id="185202"/>
    <lineage>
        <taxon>Eukaryota</taxon>
        <taxon>Viridiplantae</taxon>
        <taxon>Streptophyta</taxon>
        <taxon>Embryophyta</taxon>
        <taxon>Tracheophyta</taxon>
        <taxon>Spermatophyta</taxon>
        <taxon>Magnoliopsida</taxon>
        <taxon>eudicotyledons</taxon>
        <taxon>Gunneridae</taxon>
        <taxon>Pentapetalae</taxon>
        <taxon>asterids</taxon>
        <taxon>campanulids</taxon>
        <taxon>Asterales</taxon>
        <taxon>Asteraceae</taxon>
        <taxon>Asteroideae</taxon>
        <taxon>Heliantheae alliance</taxon>
        <taxon>Millerieae</taxon>
        <taxon>Smallanthus</taxon>
    </lineage>
</organism>